<evidence type="ECO:0000313" key="1">
    <source>
        <dbReference type="EMBL" id="RZG46971.1"/>
    </source>
</evidence>
<dbReference type="EMBL" id="SGSQ01000009">
    <property type="protein sequence ID" value="RZG46971.1"/>
    <property type="molecule type" value="Genomic_DNA"/>
</dbReference>
<evidence type="ECO:0000313" key="2">
    <source>
        <dbReference type="Proteomes" id="UP000293863"/>
    </source>
</evidence>
<dbReference type="RefSeq" id="WP_130168376.1">
    <property type="nucleotide sequence ID" value="NZ_SGSQ01000009.1"/>
</dbReference>
<dbReference type="Proteomes" id="UP000293863">
    <property type="component" value="Unassembled WGS sequence"/>
</dbReference>
<comment type="caution">
    <text evidence="1">The sequence shown here is derived from an EMBL/GenBank/DDBJ whole genome shotgun (WGS) entry which is preliminary data.</text>
</comment>
<protein>
    <recommendedName>
        <fullName evidence="3">DUF3077 domain-containing protein</fullName>
    </recommendedName>
</protein>
<organism evidence="1 2">
    <name type="scientific">Acinetobacter wuhouensis</name>
    <dbReference type="NCBI Taxonomy" id="1879050"/>
    <lineage>
        <taxon>Bacteria</taxon>
        <taxon>Pseudomonadati</taxon>
        <taxon>Pseudomonadota</taxon>
        <taxon>Gammaproteobacteria</taxon>
        <taxon>Moraxellales</taxon>
        <taxon>Moraxellaceae</taxon>
        <taxon>Acinetobacter</taxon>
    </lineage>
</organism>
<gene>
    <name evidence="1" type="ORF">EXU28_07200</name>
</gene>
<accession>A0A4Q7AJR1</accession>
<sequence length="100" mass="11241">MSTQNTKKPHDLSFGCIKEFYIPRPEANHLNAQDVIHSLLSQAINSSRTTQICFDENDQLAVNPAIVSNLIWTIQTKLEMIEKILPLAFEGDSDEKAVTL</sequence>
<keyword evidence="2" id="KW-1185">Reference proteome</keyword>
<dbReference type="AlphaFoldDB" id="A0A4Q7AJR1"/>
<evidence type="ECO:0008006" key="3">
    <source>
        <dbReference type="Google" id="ProtNLM"/>
    </source>
</evidence>
<reference evidence="1 2" key="1">
    <citation type="submission" date="2019-02" db="EMBL/GenBank/DDBJ databases">
        <title>The Batch Genome Submission of Acinetobacter spp. strains.</title>
        <authorList>
            <person name="Qin J."/>
            <person name="Hu Y."/>
            <person name="Ye H."/>
            <person name="Wei L."/>
            <person name="Feng Y."/>
            <person name="Zong Z."/>
        </authorList>
    </citation>
    <scope>NUCLEOTIDE SEQUENCE [LARGE SCALE GENOMIC DNA]</scope>
    <source>
        <strain evidence="1 2">WCHAW060049</strain>
    </source>
</reference>
<name>A0A4Q7AJR1_9GAMM</name>
<proteinExistence type="predicted"/>